<dbReference type="AlphaFoldDB" id="E2A4C2"/>
<dbReference type="Proteomes" id="UP000000311">
    <property type="component" value="Unassembled WGS sequence"/>
</dbReference>
<evidence type="ECO:0000313" key="2">
    <source>
        <dbReference type="Proteomes" id="UP000000311"/>
    </source>
</evidence>
<sequence>MLNTAVLYNYPSGATTITVQPHNSNLSIKGLRLPTMVWTIHSPQSGSHVSSPGCYLSFNMEYNTQPRRTNNISVIPFT</sequence>
<proteinExistence type="predicted"/>
<gene>
    <name evidence="1" type="ORF">EAG_08327</name>
</gene>
<evidence type="ECO:0000313" key="1">
    <source>
        <dbReference type="EMBL" id="EFN71720.1"/>
    </source>
</evidence>
<organism evidence="2">
    <name type="scientific">Camponotus floridanus</name>
    <name type="common">Florida carpenter ant</name>
    <dbReference type="NCBI Taxonomy" id="104421"/>
    <lineage>
        <taxon>Eukaryota</taxon>
        <taxon>Metazoa</taxon>
        <taxon>Ecdysozoa</taxon>
        <taxon>Arthropoda</taxon>
        <taxon>Hexapoda</taxon>
        <taxon>Insecta</taxon>
        <taxon>Pterygota</taxon>
        <taxon>Neoptera</taxon>
        <taxon>Endopterygota</taxon>
        <taxon>Hymenoptera</taxon>
        <taxon>Apocrita</taxon>
        <taxon>Aculeata</taxon>
        <taxon>Formicoidea</taxon>
        <taxon>Formicidae</taxon>
        <taxon>Formicinae</taxon>
        <taxon>Camponotus</taxon>
    </lineage>
</organism>
<name>E2A4C2_CAMFO</name>
<protein>
    <submittedName>
        <fullName evidence="1">Uncharacterized protein</fullName>
    </submittedName>
</protein>
<dbReference type="InParanoid" id="E2A4C2"/>
<accession>E2A4C2</accession>
<keyword evidence="2" id="KW-1185">Reference proteome</keyword>
<dbReference type="EMBL" id="GL436624">
    <property type="protein sequence ID" value="EFN71720.1"/>
    <property type="molecule type" value="Genomic_DNA"/>
</dbReference>
<reference evidence="1 2" key="1">
    <citation type="journal article" date="2010" name="Science">
        <title>Genomic comparison of the ants Camponotus floridanus and Harpegnathos saltator.</title>
        <authorList>
            <person name="Bonasio R."/>
            <person name="Zhang G."/>
            <person name="Ye C."/>
            <person name="Mutti N.S."/>
            <person name="Fang X."/>
            <person name="Qin N."/>
            <person name="Donahue G."/>
            <person name="Yang P."/>
            <person name="Li Q."/>
            <person name="Li C."/>
            <person name="Zhang P."/>
            <person name="Huang Z."/>
            <person name="Berger S.L."/>
            <person name="Reinberg D."/>
            <person name="Wang J."/>
            <person name="Liebig J."/>
        </authorList>
    </citation>
    <scope>NUCLEOTIDE SEQUENCE [LARGE SCALE GENOMIC DNA]</scope>
    <source>
        <strain evidence="2">C129</strain>
    </source>
</reference>